<dbReference type="AlphaFoldDB" id="A0AAE1CZG6"/>
<name>A0AAE1CZG6_9GAST</name>
<comment type="caution">
    <text evidence="1">The sequence shown here is derived from an EMBL/GenBank/DDBJ whole genome shotgun (WGS) entry which is preliminary data.</text>
</comment>
<keyword evidence="2" id="KW-1185">Reference proteome</keyword>
<reference evidence="1" key="1">
    <citation type="journal article" date="2023" name="G3 (Bethesda)">
        <title>A reference genome for the long-term kleptoplast-retaining sea slug Elysia crispata morphotype clarki.</title>
        <authorList>
            <person name="Eastman K.E."/>
            <person name="Pendleton A.L."/>
            <person name="Shaikh M.A."/>
            <person name="Suttiyut T."/>
            <person name="Ogas R."/>
            <person name="Tomko P."/>
            <person name="Gavelis G."/>
            <person name="Widhalm J.R."/>
            <person name="Wisecaver J.H."/>
        </authorList>
    </citation>
    <scope>NUCLEOTIDE SEQUENCE</scope>
    <source>
        <strain evidence="1">ECLA1</strain>
    </source>
</reference>
<dbReference type="Proteomes" id="UP001283361">
    <property type="component" value="Unassembled WGS sequence"/>
</dbReference>
<gene>
    <name evidence="1" type="ORF">RRG08_015574</name>
</gene>
<evidence type="ECO:0000313" key="1">
    <source>
        <dbReference type="EMBL" id="KAK3747463.1"/>
    </source>
</evidence>
<sequence length="111" mass="13181">MLQREKIRPGAAQHQLIKTMLQREKIRPDTAQHQLIKTMLQREKIRPDAVQHQLIKTMLQREMIRPEAAQHHLLDKHHVIRSKDTTRHCSTPFDKNHVTEGEYDQTLLNII</sequence>
<evidence type="ECO:0000313" key="2">
    <source>
        <dbReference type="Proteomes" id="UP001283361"/>
    </source>
</evidence>
<organism evidence="1 2">
    <name type="scientific">Elysia crispata</name>
    <name type="common">lettuce slug</name>
    <dbReference type="NCBI Taxonomy" id="231223"/>
    <lineage>
        <taxon>Eukaryota</taxon>
        <taxon>Metazoa</taxon>
        <taxon>Spiralia</taxon>
        <taxon>Lophotrochozoa</taxon>
        <taxon>Mollusca</taxon>
        <taxon>Gastropoda</taxon>
        <taxon>Heterobranchia</taxon>
        <taxon>Euthyneura</taxon>
        <taxon>Panpulmonata</taxon>
        <taxon>Sacoglossa</taxon>
        <taxon>Placobranchoidea</taxon>
        <taxon>Plakobranchidae</taxon>
        <taxon>Elysia</taxon>
    </lineage>
</organism>
<dbReference type="EMBL" id="JAWDGP010006085">
    <property type="protein sequence ID" value="KAK3747463.1"/>
    <property type="molecule type" value="Genomic_DNA"/>
</dbReference>
<proteinExistence type="predicted"/>
<accession>A0AAE1CZG6</accession>
<protein>
    <submittedName>
        <fullName evidence="1">Uncharacterized protein</fullName>
    </submittedName>
</protein>